<organism evidence="3 4">
    <name type="scientific">Podospora didyma</name>
    <dbReference type="NCBI Taxonomy" id="330526"/>
    <lineage>
        <taxon>Eukaryota</taxon>
        <taxon>Fungi</taxon>
        <taxon>Dikarya</taxon>
        <taxon>Ascomycota</taxon>
        <taxon>Pezizomycotina</taxon>
        <taxon>Sordariomycetes</taxon>
        <taxon>Sordariomycetidae</taxon>
        <taxon>Sordariales</taxon>
        <taxon>Podosporaceae</taxon>
        <taxon>Podospora</taxon>
    </lineage>
</organism>
<dbReference type="Proteomes" id="UP001285441">
    <property type="component" value="Unassembled WGS sequence"/>
</dbReference>
<gene>
    <name evidence="3" type="ORF">B0H63DRAFT_471792</name>
</gene>
<feature type="region of interest" description="Disordered" evidence="1">
    <location>
        <begin position="103"/>
        <end position="123"/>
    </location>
</feature>
<proteinExistence type="predicted"/>
<accession>A0AAE0NP18</accession>
<dbReference type="CDD" id="cd22191">
    <property type="entry name" value="DPBB_RlpA_EXP_N-like"/>
    <property type="match status" value="1"/>
</dbReference>
<reference evidence="3" key="2">
    <citation type="submission" date="2023-06" db="EMBL/GenBank/DDBJ databases">
        <authorList>
            <consortium name="Lawrence Berkeley National Laboratory"/>
            <person name="Haridas S."/>
            <person name="Hensen N."/>
            <person name="Bonometti L."/>
            <person name="Westerberg I."/>
            <person name="Brannstrom I.O."/>
            <person name="Guillou S."/>
            <person name="Cros-Aarteil S."/>
            <person name="Calhoun S."/>
            <person name="Kuo A."/>
            <person name="Mondo S."/>
            <person name="Pangilinan J."/>
            <person name="Riley R."/>
            <person name="LaButti K."/>
            <person name="Andreopoulos B."/>
            <person name="Lipzen A."/>
            <person name="Chen C."/>
            <person name="Yanf M."/>
            <person name="Daum C."/>
            <person name="Ng V."/>
            <person name="Clum A."/>
            <person name="Steindorff A."/>
            <person name="Ohm R."/>
            <person name="Martin F."/>
            <person name="Silar P."/>
            <person name="Natvig D."/>
            <person name="Lalanne C."/>
            <person name="Gautier V."/>
            <person name="Ament-velasquez S.L."/>
            <person name="Kruys A."/>
            <person name="Hutchinson M.I."/>
            <person name="Powell A.J."/>
            <person name="Barry K."/>
            <person name="Miller A.N."/>
            <person name="Grigoriev I.V."/>
            <person name="Debuchy R."/>
            <person name="Gladieux P."/>
            <person name="Thoren M.H."/>
            <person name="Johannesson H."/>
        </authorList>
    </citation>
    <scope>NUCLEOTIDE SEQUENCE</scope>
    <source>
        <strain evidence="3">CBS 232.78</strain>
    </source>
</reference>
<evidence type="ECO:0000313" key="4">
    <source>
        <dbReference type="Proteomes" id="UP001285441"/>
    </source>
</evidence>
<dbReference type="InterPro" id="IPR036908">
    <property type="entry name" value="RlpA-like_sf"/>
</dbReference>
<dbReference type="Gene3D" id="2.40.40.10">
    <property type="entry name" value="RlpA-like domain"/>
    <property type="match status" value="1"/>
</dbReference>
<dbReference type="EMBL" id="JAULSW010000004">
    <property type="protein sequence ID" value="KAK3384870.1"/>
    <property type="molecule type" value="Genomic_DNA"/>
</dbReference>
<name>A0AAE0NP18_9PEZI</name>
<feature type="chain" id="PRO_5041964515" evidence="2">
    <location>
        <begin position="22"/>
        <end position="214"/>
    </location>
</feature>
<keyword evidence="4" id="KW-1185">Reference proteome</keyword>
<evidence type="ECO:0000256" key="1">
    <source>
        <dbReference type="SAM" id="MobiDB-lite"/>
    </source>
</evidence>
<dbReference type="AlphaFoldDB" id="A0AAE0NP18"/>
<evidence type="ECO:0000313" key="3">
    <source>
        <dbReference type="EMBL" id="KAK3384870.1"/>
    </source>
</evidence>
<keyword evidence="2" id="KW-0732">Signal</keyword>
<protein>
    <submittedName>
        <fullName evidence="3">Uncharacterized protein</fullName>
    </submittedName>
</protein>
<feature type="signal peptide" evidence="2">
    <location>
        <begin position="1"/>
        <end position="21"/>
    </location>
</feature>
<comment type="caution">
    <text evidence="3">The sequence shown here is derived from an EMBL/GenBank/DDBJ whole genome shotgun (WGS) entry which is preliminary data.</text>
</comment>
<dbReference type="SUPFAM" id="SSF50685">
    <property type="entry name" value="Barwin-like endoglucanases"/>
    <property type="match status" value="1"/>
</dbReference>
<reference evidence="3" key="1">
    <citation type="journal article" date="2023" name="Mol. Phylogenet. Evol.">
        <title>Genome-scale phylogeny and comparative genomics of the fungal order Sordariales.</title>
        <authorList>
            <person name="Hensen N."/>
            <person name="Bonometti L."/>
            <person name="Westerberg I."/>
            <person name="Brannstrom I.O."/>
            <person name="Guillou S."/>
            <person name="Cros-Aarteil S."/>
            <person name="Calhoun S."/>
            <person name="Haridas S."/>
            <person name="Kuo A."/>
            <person name="Mondo S."/>
            <person name="Pangilinan J."/>
            <person name="Riley R."/>
            <person name="LaButti K."/>
            <person name="Andreopoulos B."/>
            <person name="Lipzen A."/>
            <person name="Chen C."/>
            <person name="Yan M."/>
            <person name="Daum C."/>
            <person name="Ng V."/>
            <person name="Clum A."/>
            <person name="Steindorff A."/>
            <person name="Ohm R.A."/>
            <person name="Martin F."/>
            <person name="Silar P."/>
            <person name="Natvig D.O."/>
            <person name="Lalanne C."/>
            <person name="Gautier V."/>
            <person name="Ament-Velasquez S.L."/>
            <person name="Kruys A."/>
            <person name="Hutchinson M.I."/>
            <person name="Powell A.J."/>
            <person name="Barry K."/>
            <person name="Miller A.N."/>
            <person name="Grigoriev I.V."/>
            <person name="Debuchy R."/>
            <person name="Gladieux P."/>
            <person name="Hiltunen Thoren M."/>
            <person name="Johannesson H."/>
        </authorList>
    </citation>
    <scope>NUCLEOTIDE SEQUENCE</scope>
    <source>
        <strain evidence="3">CBS 232.78</strain>
    </source>
</reference>
<sequence>MLFSKTTILTAVFASLHLAGAAPLAKRTNGEFTWYDIGLGPCVHVHTDADLVVSMNVKDFDPLTPNGNPSNNPLCGRTIRASHDGRNVDVTVVDSCGGLRQRRSRLEPRGLQGPQQRRPHHRPLPWHLGLGSIKLDATTGRYRVRKRRRHSLAGLGHFGHLEANHLQLATLESRRIVISHILLPGYEEMKIWERGAISLVVYILSSLLGGQSQD</sequence>
<evidence type="ECO:0000256" key="2">
    <source>
        <dbReference type="SAM" id="SignalP"/>
    </source>
</evidence>